<feature type="region of interest" description="Disordered" evidence="1">
    <location>
        <begin position="65"/>
        <end position="107"/>
    </location>
</feature>
<feature type="compositionally biased region" description="Polar residues" evidence="1">
    <location>
        <begin position="195"/>
        <end position="205"/>
    </location>
</feature>
<evidence type="ECO:0000256" key="1">
    <source>
        <dbReference type="SAM" id="MobiDB-lite"/>
    </source>
</evidence>
<keyword evidence="2" id="KW-1133">Transmembrane helix</keyword>
<gene>
    <name evidence="3" type="ORF">SAMN05444169_8672</name>
</gene>
<dbReference type="AlphaFoldDB" id="A0A1M5UUT6"/>
<feature type="region of interest" description="Disordered" evidence="1">
    <location>
        <begin position="144"/>
        <end position="208"/>
    </location>
</feature>
<keyword evidence="2" id="KW-0472">Membrane</keyword>
<evidence type="ECO:0000256" key="2">
    <source>
        <dbReference type="SAM" id="Phobius"/>
    </source>
</evidence>
<feature type="transmembrane region" description="Helical" evidence="2">
    <location>
        <begin position="6"/>
        <end position="25"/>
    </location>
</feature>
<protein>
    <submittedName>
        <fullName evidence="3">Uncharacterized protein</fullName>
    </submittedName>
</protein>
<proteinExistence type="predicted"/>
<accession>A0A1M5UUT6</accession>
<keyword evidence="2" id="KW-0812">Transmembrane</keyword>
<organism evidence="3 4">
    <name type="scientific">Bradyrhizobium erythrophlei</name>
    <dbReference type="NCBI Taxonomy" id="1437360"/>
    <lineage>
        <taxon>Bacteria</taxon>
        <taxon>Pseudomonadati</taxon>
        <taxon>Pseudomonadota</taxon>
        <taxon>Alphaproteobacteria</taxon>
        <taxon>Hyphomicrobiales</taxon>
        <taxon>Nitrobacteraceae</taxon>
        <taxon>Bradyrhizobium</taxon>
    </lineage>
</organism>
<name>A0A1M5UUT6_9BRAD</name>
<evidence type="ECO:0000313" key="4">
    <source>
        <dbReference type="Proteomes" id="UP000190675"/>
    </source>
</evidence>
<sequence length="237" mass="26085">MSNLELAVCVIAIAVAQLLTILLTIGRERDIKELRGQVNELRGLLNEQRLRIVALRAWLAGRNAPQPSRISSERERMREPIANNTEAPEPTITPKDSPDAIPSTTADGLTRVTNAFKWFKEDADEPREIVEARQIVAGLKGGALQEPAITPRDLPQTVQPRTAEDEDAQTKKANWSRDILAGLRGGLKDAPPEPATTTKDSSDTIPSAAEVEFKRVTKAINWLKEEADNARELGQKS</sequence>
<evidence type="ECO:0000313" key="3">
    <source>
        <dbReference type="EMBL" id="SHH66719.1"/>
    </source>
</evidence>
<dbReference type="Proteomes" id="UP000190675">
    <property type="component" value="Chromosome I"/>
</dbReference>
<dbReference type="EMBL" id="LT670818">
    <property type="protein sequence ID" value="SHH66719.1"/>
    <property type="molecule type" value="Genomic_DNA"/>
</dbReference>
<reference evidence="3 4" key="1">
    <citation type="submission" date="2016-11" db="EMBL/GenBank/DDBJ databases">
        <authorList>
            <person name="Jaros S."/>
            <person name="Januszkiewicz K."/>
            <person name="Wedrychowicz H."/>
        </authorList>
    </citation>
    <scope>NUCLEOTIDE SEQUENCE [LARGE SCALE GENOMIC DNA]</scope>
    <source>
        <strain evidence="3 4">GAS242</strain>
    </source>
</reference>
<dbReference type="RefSeq" id="WP_079572141.1">
    <property type="nucleotide sequence ID" value="NZ_LT670818.1"/>
</dbReference>